<dbReference type="AlphaFoldDB" id="A0A151WKS7"/>
<evidence type="ECO:0000313" key="2">
    <source>
        <dbReference type="EMBL" id="KYQ48483.1"/>
    </source>
</evidence>
<keyword evidence="1" id="KW-0548">Nucleotidyltransferase</keyword>
<name>A0A151WKS7_9HYME</name>
<protein>
    <submittedName>
        <fullName evidence="1">RNA-directed DNA polymerase from mobile element jockey</fullName>
    </submittedName>
</protein>
<keyword evidence="1" id="KW-0808">Transferase</keyword>
<dbReference type="GO" id="GO:0003964">
    <property type="term" value="F:RNA-directed DNA polymerase activity"/>
    <property type="evidence" value="ECO:0007669"/>
    <property type="project" value="UniProtKB-KW"/>
</dbReference>
<keyword evidence="1" id="KW-0695">RNA-directed DNA polymerase</keyword>
<reference evidence="1 3" key="1">
    <citation type="submission" date="2015-09" db="EMBL/GenBank/DDBJ databases">
        <title>Trachymyrmex zeteki WGS genome.</title>
        <authorList>
            <person name="Nygaard S."/>
            <person name="Hu H."/>
            <person name="Boomsma J."/>
            <person name="Zhang G."/>
        </authorList>
    </citation>
    <scope>NUCLEOTIDE SEQUENCE [LARGE SCALE GENOMIC DNA]</scope>
    <source>
        <strain evidence="1">Tzet28-1</strain>
        <tissue evidence="1">Whole body</tissue>
    </source>
</reference>
<gene>
    <name evidence="1" type="ORF">ALC60_12473</name>
    <name evidence="2" type="ORF">ALC60_12474</name>
</gene>
<dbReference type="EMBL" id="KQ982998">
    <property type="protein sequence ID" value="KYQ48483.1"/>
    <property type="molecule type" value="Genomic_DNA"/>
</dbReference>
<dbReference type="EMBL" id="KQ982998">
    <property type="protein sequence ID" value="KYQ48482.1"/>
    <property type="molecule type" value="Genomic_DNA"/>
</dbReference>
<dbReference type="Proteomes" id="UP000075809">
    <property type="component" value="Unassembled WGS sequence"/>
</dbReference>
<organism evidence="1 3">
    <name type="scientific">Mycetomoellerius zeteki</name>
    <dbReference type="NCBI Taxonomy" id="64791"/>
    <lineage>
        <taxon>Eukaryota</taxon>
        <taxon>Metazoa</taxon>
        <taxon>Ecdysozoa</taxon>
        <taxon>Arthropoda</taxon>
        <taxon>Hexapoda</taxon>
        <taxon>Insecta</taxon>
        <taxon>Pterygota</taxon>
        <taxon>Neoptera</taxon>
        <taxon>Endopterygota</taxon>
        <taxon>Hymenoptera</taxon>
        <taxon>Apocrita</taxon>
        <taxon>Aculeata</taxon>
        <taxon>Formicoidea</taxon>
        <taxon>Formicidae</taxon>
        <taxon>Myrmicinae</taxon>
        <taxon>Mycetomoellerius</taxon>
    </lineage>
</organism>
<evidence type="ECO:0000313" key="3">
    <source>
        <dbReference type="Proteomes" id="UP000075809"/>
    </source>
</evidence>
<proteinExistence type="predicted"/>
<sequence>MDNNLTWLDYPFSLNEIRAALDSVRLSSSPGMDRIEYRLLKIFPDNLLFCLLSILNLLFSSSSFPAQWSHSIIHLIPKAHRSGFRPISFTSCVLKIMERMILNRIY</sequence>
<accession>A0A151WKS7</accession>
<dbReference type="STRING" id="64791.A0A151WKS7"/>
<dbReference type="PANTHER" id="PTHR19446">
    <property type="entry name" value="REVERSE TRANSCRIPTASES"/>
    <property type="match status" value="1"/>
</dbReference>
<evidence type="ECO:0000313" key="1">
    <source>
        <dbReference type="EMBL" id="KYQ48482.1"/>
    </source>
</evidence>
<keyword evidence="3" id="KW-1185">Reference proteome</keyword>